<dbReference type="EMBL" id="MVBM01000004">
    <property type="protein sequence ID" value="OOK73445.1"/>
    <property type="molecule type" value="Genomic_DNA"/>
</dbReference>
<evidence type="ECO:0000313" key="2">
    <source>
        <dbReference type="Proteomes" id="UP000189229"/>
    </source>
</evidence>
<name>A0A1V3X2S9_MYCKA</name>
<protein>
    <submittedName>
        <fullName evidence="1">Uncharacterized protein</fullName>
    </submittedName>
</protein>
<dbReference type="Proteomes" id="UP000189229">
    <property type="component" value="Unassembled WGS sequence"/>
</dbReference>
<sequence>MDNQSNFKTYSVNFSMAASPLDQQLFRDDPRLLPICRHHSVRSAEGY</sequence>
<reference evidence="1 2" key="1">
    <citation type="submission" date="2017-02" db="EMBL/GenBank/DDBJ databases">
        <title>Complete genome sequences of Mycobacterium kansasii strains isolated from rhesus macaques.</title>
        <authorList>
            <person name="Panda A."/>
            <person name="Nagaraj S."/>
            <person name="Zhao X."/>
            <person name="Tettelin H."/>
            <person name="Detolla L.J."/>
        </authorList>
    </citation>
    <scope>NUCLEOTIDE SEQUENCE [LARGE SCALE GENOMIC DNA]</scope>
    <source>
        <strain evidence="1 2">11-3813</strain>
    </source>
</reference>
<comment type="caution">
    <text evidence="1">The sequence shown here is derived from an EMBL/GenBank/DDBJ whole genome shotgun (WGS) entry which is preliminary data.</text>
</comment>
<dbReference type="AlphaFoldDB" id="A0A1V3X2S9"/>
<gene>
    <name evidence="1" type="ORF">BZL30_4446</name>
</gene>
<proteinExistence type="predicted"/>
<accession>A0A1V3X2S9</accession>
<organism evidence="1 2">
    <name type="scientific">Mycobacterium kansasii</name>
    <dbReference type="NCBI Taxonomy" id="1768"/>
    <lineage>
        <taxon>Bacteria</taxon>
        <taxon>Bacillati</taxon>
        <taxon>Actinomycetota</taxon>
        <taxon>Actinomycetes</taxon>
        <taxon>Mycobacteriales</taxon>
        <taxon>Mycobacteriaceae</taxon>
        <taxon>Mycobacterium</taxon>
    </lineage>
</organism>
<evidence type="ECO:0000313" key="1">
    <source>
        <dbReference type="EMBL" id="OOK73445.1"/>
    </source>
</evidence>